<dbReference type="Pfam" id="PF13561">
    <property type="entry name" value="adh_short_C2"/>
    <property type="match status" value="1"/>
</dbReference>
<gene>
    <name evidence="3" type="ORF">PG994_014788</name>
</gene>
<dbReference type="Gene3D" id="3.40.50.720">
    <property type="entry name" value="NAD(P)-binding Rossmann-like Domain"/>
    <property type="match status" value="1"/>
</dbReference>
<reference evidence="3 4" key="1">
    <citation type="submission" date="2023-01" db="EMBL/GenBank/DDBJ databases">
        <title>Analysis of 21 Apiospora genomes using comparative genomics revels a genus with tremendous synthesis potential of carbohydrate active enzymes and secondary metabolites.</title>
        <authorList>
            <person name="Sorensen T."/>
        </authorList>
    </citation>
    <scope>NUCLEOTIDE SEQUENCE [LARGE SCALE GENOMIC DNA]</scope>
    <source>
        <strain evidence="3 4">CBS 135458</strain>
    </source>
</reference>
<dbReference type="PANTHER" id="PTHR42760">
    <property type="entry name" value="SHORT-CHAIN DEHYDROGENASES/REDUCTASES FAMILY MEMBER"/>
    <property type="match status" value="1"/>
</dbReference>
<sequence length="82" mass="8886">MFVASLGESYPKPQATYNTAKEAVTMRKNCLAVAWAAHGMRVNSISPGYLDTTLTQSAVLAEVKSAWLNRNPPGRMGQGLLF</sequence>
<dbReference type="EMBL" id="JAQQWL010000016">
    <property type="protein sequence ID" value="KAK8038021.1"/>
    <property type="molecule type" value="Genomic_DNA"/>
</dbReference>
<accession>A0ABR1SUN2</accession>
<dbReference type="RefSeq" id="XP_066707873.1">
    <property type="nucleotide sequence ID" value="XM_066866197.1"/>
</dbReference>
<name>A0ABR1SUN2_9PEZI</name>
<dbReference type="Proteomes" id="UP001480595">
    <property type="component" value="Unassembled WGS sequence"/>
</dbReference>
<comment type="similarity">
    <text evidence="1">Belongs to the short-chain dehydrogenases/reductases (SDR) family.</text>
</comment>
<proteinExistence type="inferred from homology"/>
<dbReference type="GeneID" id="92099260"/>
<evidence type="ECO:0000313" key="4">
    <source>
        <dbReference type="Proteomes" id="UP001480595"/>
    </source>
</evidence>
<keyword evidence="4" id="KW-1185">Reference proteome</keyword>
<dbReference type="PANTHER" id="PTHR42760:SF115">
    <property type="entry name" value="3-OXOACYL-[ACYL-CARRIER-PROTEIN] REDUCTASE FABG"/>
    <property type="match status" value="1"/>
</dbReference>
<evidence type="ECO:0000256" key="1">
    <source>
        <dbReference type="ARBA" id="ARBA00006484"/>
    </source>
</evidence>
<dbReference type="SUPFAM" id="SSF51735">
    <property type="entry name" value="NAD(P)-binding Rossmann-fold domains"/>
    <property type="match status" value="1"/>
</dbReference>
<protein>
    <submittedName>
        <fullName evidence="3">Uncharacterized protein</fullName>
    </submittedName>
</protein>
<dbReference type="PRINTS" id="PR00081">
    <property type="entry name" value="GDHRDH"/>
</dbReference>
<evidence type="ECO:0000256" key="2">
    <source>
        <dbReference type="ARBA" id="ARBA00023002"/>
    </source>
</evidence>
<keyword evidence="2" id="KW-0560">Oxidoreductase</keyword>
<dbReference type="InterPro" id="IPR002347">
    <property type="entry name" value="SDR_fam"/>
</dbReference>
<evidence type="ECO:0000313" key="3">
    <source>
        <dbReference type="EMBL" id="KAK8038021.1"/>
    </source>
</evidence>
<dbReference type="InterPro" id="IPR036291">
    <property type="entry name" value="NAD(P)-bd_dom_sf"/>
</dbReference>
<organism evidence="3 4">
    <name type="scientific">Apiospora phragmitis</name>
    <dbReference type="NCBI Taxonomy" id="2905665"/>
    <lineage>
        <taxon>Eukaryota</taxon>
        <taxon>Fungi</taxon>
        <taxon>Dikarya</taxon>
        <taxon>Ascomycota</taxon>
        <taxon>Pezizomycotina</taxon>
        <taxon>Sordariomycetes</taxon>
        <taxon>Xylariomycetidae</taxon>
        <taxon>Amphisphaeriales</taxon>
        <taxon>Apiosporaceae</taxon>
        <taxon>Apiospora</taxon>
    </lineage>
</organism>
<comment type="caution">
    <text evidence="3">The sequence shown here is derived from an EMBL/GenBank/DDBJ whole genome shotgun (WGS) entry which is preliminary data.</text>
</comment>